<dbReference type="InterPro" id="IPR011009">
    <property type="entry name" value="Kinase-like_dom_sf"/>
</dbReference>
<reference evidence="4" key="1">
    <citation type="submission" date="2021-01" db="EMBL/GenBank/DDBJ databases">
        <authorList>
            <person name="Corre E."/>
            <person name="Pelletier E."/>
            <person name="Niang G."/>
            <person name="Scheremetjew M."/>
            <person name="Finn R."/>
            <person name="Kale V."/>
            <person name="Holt S."/>
            <person name="Cochrane G."/>
            <person name="Meng A."/>
            <person name="Brown T."/>
            <person name="Cohen L."/>
        </authorList>
    </citation>
    <scope>NUCLEOTIDE SEQUENCE</scope>
    <source>
        <strain evidence="4">NIES-2562</strain>
    </source>
</reference>
<dbReference type="PANTHER" id="PTHR48007">
    <property type="entry name" value="LEUCINE-RICH REPEAT RECEPTOR-LIKE PROTEIN KINASE PXC1"/>
    <property type="match status" value="1"/>
</dbReference>
<protein>
    <recommendedName>
        <fullName evidence="3">Protein kinase domain-containing protein</fullName>
    </recommendedName>
</protein>
<evidence type="ECO:0000256" key="1">
    <source>
        <dbReference type="SAM" id="MobiDB-lite"/>
    </source>
</evidence>
<dbReference type="InterPro" id="IPR001245">
    <property type="entry name" value="Ser-Thr/Tyr_kinase_cat_dom"/>
</dbReference>
<dbReference type="GO" id="GO:0004672">
    <property type="term" value="F:protein kinase activity"/>
    <property type="evidence" value="ECO:0007669"/>
    <property type="project" value="InterPro"/>
</dbReference>
<keyword evidence="2" id="KW-0472">Membrane</keyword>
<dbReference type="PROSITE" id="PS50011">
    <property type="entry name" value="PROTEIN_KINASE_DOM"/>
    <property type="match status" value="1"/>
</dbReference>
<organism evidence="4">
    <name type="scientific">Palpitomonas bilix</name>
    <dbReference type="NCBI Taxonomy" id="652834"/>
    <lineage>
        <taxon>Eukaryota</taxon>
        <taxon>Eukaryota incertae sedis</taxon>
    </lineage>
</organism>
<feature type="transmembrane region" description="Helical" evidence="2">
    <location>
        <begin position="194"/>
        <end position="221"/>
    </location>
</feature>
<dbReference type="Pfam" id="PF07714">
    <property type="entry name" value="PK_Tyr_Ser-Thr"/>
    <property type="match status" value="1"/>
</dbReference>
<dbReference type="GO" id="GO:0005524">
    <property type="term" value="F:ATP binding"/>
    <property type="evidence" value="ECO:0007669"/>
    <property type="project" value="InterPro"/>
</dbReference>
<evidence type="ECO:0000313" key="5">
    <source>
        <dbReference type="EMBL" id="CAE0249407.1"/>
    </source>
</evidence>
<feature type="domain" description="Protein kinase" evidence="3">
    <location>
        <begin position="316"/>
        <end position="620"/>
    </location>
</feature>
<dbReference type="InterPro" id="IPR000719">
    <property type="entry name" value="Prot_kinase_dom"/>
</dbReference>
<dbReference type="Gene3D" id="1.10.510.10">
    <property type="entry name" value="Transferase(Phosphotransferase) domain 1"/>
    <property type="match status" value="1"/>
</dbReference>
<evidence type="ECO:0000256" key="2">
    <source>
        <dbReference type="SAM" id="Phobius"/>
    </source>
</evidence>
<accession>A0A7S3D8B3</accession>
<feature type="region of interest" description="Disordered" evidence="1">
    <location>
        <begin position="805"/>
        <end position="842"/>
    </location>
</feature>
<dbReference type="SUPFAM" id="SSF56112">
    <property type="entry name" value="Protein kinase-like (PK-like)"/>
    <property type="match status" value="1"/>
</dbReference>
<name>A0A7S3D8B3_9EUKA</name>
<dbReference type="InterPro" id="IPR046959">
    <property type="entry name" value="PRK1-6/SRF4-like"/>
</dbReference>
<feature type="compositionally biased region" description="Basic residues" evidence="1">
    <location>
        <begin position="808"/>
        <end position="817"/>
    </location>
</feature>
<keyword evidence="2" id="KW-1133">Transmembrane helix</keyword>
<feature type="region of interest" description="Disordered" evidence="1">
    <location>
        <begin position="635"/>
        <end position="678"/>
    </location>
</feature>
<proteinExistence type="predicted"/>
<keyword evidence="2" id="KW-0812">Transmembrane</keyword>
<evidence type="ECO:0000313" key="4">
    <source>
        <dbReference type="EMBL" id="CAE0249406.1"/>
    </source>
</evidence>
<dbReference type="EMBL" id="HBIB01017910">
    <property type="protein sequence ID" value="CAE0249406.1"/>
    <property type="molecule type" value="Transcribed_RNA"/>
</dbReference>
<gene>
    <name evidence="4" type="ORF">PBIL07802_LOCUS11605</name>
    <name evidence="5" type="ORF">PBIL07802_LOCUS11606</name>
</gene>
<evidence type="ECO:0000259" key="3">
    <source>
        <dbReference type="PROSITE" id="PS50011"/>
    </source>
</evidence>
<dbReference type="AlphaFoldDB" id="A0A7S3D8B3"/>
<dbReference type="EMBL" id="HBIB01017911">
    <property type="protein sequence ID" value="CAE0249407.1"/>
    <property type="molecule type" value="Transcribed_RNA"/>
</dbReference>
<sequence length="842" mass="91408">MMMMVVVVGRSKPSRLEQTLLVIGYHASSPSPSPSPSSSTPQPSVVYSRDVCKLVQVQRVSSISSMALQFTLHRDLFGLTMGEFCSTFVPDISGVMSVGRDDVDIVSINQGSTIVTAEVFANSTSTLDDARVRVAAAIRLQSASPVFTWALADVTPVTLPPPPQSQAEAEAAVANTTSTSTPVFTTIGGLTGTALLLAISLPSAFGSLLAGALIVLGGMAIKREREKRRKRGEKDRLHRQIKKRLAVEYFIEGAQKKKRAAQYRDEPRAEELIMQADSARPGVSVDDIDAITLPRDSITTKPASTKSSKLLQKVAAVALHPVEKGGEGEAFLDRTNFGVSPARVVLPSHPDETMRCFVRKPLLAVEKAMQAGVTASSYIAEETAFWRAHPHRSMEEVVGLVKTEDGYRAVTKRYTHASLKRHAAAHLSSYTTSSAFRFALDVTNGLVHLHKHRTVYGWLSPAKVLVDDNHRALLHSILPPWQCRVDRHLVLGYELYIAPELVTSRDVPALTLDVFCLGALLWELLEKSVKMKRVDYLARLRVLDLSDPVDGGDPFGMQQGGGRGWDADEALRQKVYQLGGERFSDGSMKAAYAVALACMAGDPALRPSLHAVRECLNDLLVVEIREQSAGVNTRFARVQKRKKEKSKNGEPPSSPLPHPLVGGGEEEREGGGEEGEKGVAAVGLGGMLEEKLKALKHQTKHLSTAAKGVFGKREVARINKTVGLYNSMKSVMREYQARTDNFVTAMEDERQRQLDAVQAVAEQRLRRAQKAAVHSSEGALAGQTATSEDRASVIRALAVAGTAVNRLRSPRQGRAHAGRPAPLTPLPRRKVGESGEGGAKRQ</sequence>
<dbReference type="PANTHER" id="PTHR48007:SF4">
    <property type="entry name" value="LEUCINE-RICH REPEAT RECEPTOR-LIKE PROTEIN KINASE PXC1"/>
    <property type="match status" value="1"/>
</dbReference>